<keyword evidence="4" id="KW-1185">Reference proteome</keyword>
<dbReference type="RefSeq" id="WP_246077710.1">
    <property type="nucleotide sequence ID" value="NZ_VFPO01000001.1"/>
</dbReference>
<name>A0A543IP94_9ACTN</name>
<reference evidence="3 4" key="1">
    <citation type="submission" date="2019-06" db="EMBL/GenBank/DDBJ databases">
        <title>Sequencing the genomes of 1000 actinobacteria strains.</title>
        <authorList>
            <person name="Klenk H.-P."/>
        </authorList>
    </citation>
    <scope>NUCLEOTIDE SEQUENCE [LARGE SCALE GENOMIC DNA]</scope>
    <source>
        <strain evidence="3 4">DSM 45043</strain>
    </source>
</reference>
<gene>
    <name evidence="3" type="ORF">FHX41_6168</name>
</gene>
<dbReference type="InterPro" id="IPR000873">
    <property type="entry name" value="AMP-dep_synth/lig_dom"/>
</dbReference>
<evidence type="ECO:0000259" key="2">
    <source>
        <dbReference type="Pfam" id="PF13193"/>
    </source>
</evidence>
<dbReference type="PANTHER" id="PTHR43767">
    <property type="entry name" value="LONG-CHAIN-FATTY-ACID--COA LIGASE"/>
    <property type="match status" value="1"/>
</dbReference>
<dbReference type="InterPro" id="IPR020845">
    <property type="entry name" value="AMP-binding_CS"/>
</dbReference>
<dbReference type="Gene3D" id="3.40.50.12780">
    <property type="entry name" value="N-terminal domain of ligase-like"/>
    <property type="match status" value="1"/>
</dbReference>
<accession>A0A543IP94</accession>
<dbReference type="InterPro" id="IPR050237">
    <property type="entry name" value="ATP-dep_AMP-bd_enzyme"/>
</dbReference>
<proteinExistence type="predicted"/>
<dbReference type="Proteomes" id="UP000316706">
    <property type="component" value="Unassembled WGS sequence"/>
</dbReference>
<dbReference type="SUPFAM" id="SSF56801">
    <property type="entry name" value="Acetyl-CoA synthetase-like"/>
    <property type="match status" value="1"/>
</dbReference>
<comment type="caution">
    <text evidence="3">The sequence shown here is derived from an EMBL/GenBank/DDBJ whole genome shotgun (WGS) entry which is preliminary data.</text>
</comment>
<dbReference type="AlphaFoldDB" id="A0A543IP94"/>
<evidence type="ECO:0000313" key="4">
    <source>
        <dbReference type="Proteomes" id="UP000316706"/>
    </source>
</evidence>
<dbReference type="InterPro" id="IPR042099">
    <property type="entry name" value="ANL_N_sf"/>
</dbReference>
<dbReference type="PROSITE" id="PS00455">
    <property type="entry name" value="AMP_BINDING"/>
    <property type="match status" value="1"/>
</dbReference>
<dbReference type="Pfam" id="PF00501">
    <property type="entry name" value="AMP-binding"/>
    <property type="match status" value="1"/>
</dbReference>
<feature type="domain" description="AMP-binding enzyme C-terminal" evidence="2">
    <location>
        <begin position="418"/>
        <end position="493"/>
    </location>
</feature>
<organism evidence="3 4">
    <name type="scientific">Actinomadura hallensis</name>
    <dbReference type="NCBI Taxonomy" id="337895"/>
    <lineage>
        <taxon>Bacteria</taxon>
        <taxon>Bacillati</taxon>
        <taxon>Actinomycetota</taxon>
        <taxon>Actinomycetes</taxon>
        <taxon>Streptosporangiales</taxon>
        <taxon>Thermomonosporaceae</taxon>
        <taxon>Actinomadura</taxon>
    </lineage>
</organism>
<dbReference type="GO" id="GO:0016877">
    <property type="term" value="F:ligase activity, forming carbon-sulfur bonds"/>
    <property type="evidence" value="ECO:0007669"/>
    <property type="project" value="UniProtKB-ARBA"/>
</dbReference>
<dbReference type="InterPro" id="IPR025110">
    <property type="entry name" value="AMP-bd_C"/>
</dbReference>
<protein>
    <submittedName>
        <fullName evidence="3">Long-chain acyl-CoA synthetase</fullName>
    </submittedName>
</protein>
<dbReference type="EMBL" id="VFPO01000001">
    <property type="protein sequence ID" value="TQM72368.1"/>
    <property type="molecule type" value="Genomic_DNA"/>
</dbReference>
<evidence type="ECO:0000259" key="1">
    <source>
        <dbReference type="Pfam" id="PF00501"/>
    </source>
</evidence>
<evidence type="ECO:0000313" key="3">
    <source>
        <dbReference type="EMBL" id="TQM72368.1"/>
    </source>
</evidence>
<dbReference type="PANTHER" id="PTHR43767:SF7">
    <property type="entry name" value="MEDIUM_LONG-CHAIN-FATTY-ACID--COA LIGASE FADD8"/>
    <property type="match status" value="1"/>
</dbReference>
<dbReference type="Pfam" id="PF13193">
    <property type="entry name" value="AMP-binding_C"/>
    <property type="match status" value="1"/>
</dbReference>
<sequence length="505" mass="54463">MAQMNIAGGIREFAIATPGATAVVDGDRRATFAEVDDRSNRVASLLIDAGFRPGDRVAVLLGNQAEYVEVAAGAAKAGVAMVPLNPRGTAAEHGSLITRSGAAGLIADSAFEDNVPDIAEDLRLALSLGSQSWGRPYEKALADARAVDPRVEVDEMEPFCVQYTSGTTGNPKGALLTHRSRVLTMFGCAVDFGLGPGKRTAAVAPMALGAGFCFAYAGPFMGGQVSMLSRWDPERLLDMIERDRIQTVFLVPTHAQMLREVMDHSPRRWDLSSLETFYFNAAALPVPLKEWVIEAFPHVGVHEIYGSTEAGVVTNLRPADALRKAGSVGHPWFMTDVKLLDEEGREVGPGEPGELFGYSPYNMIGYLDDPESTAAAIRPDGYLTSGDVAVRDEEGFITIVDRKKDLIISGAANIYPREIETVLLGCDGVAEVAVVGLPDEKWGEVVGAFVVPEEGREVDFAALESAVRERLAGYKTPKVWKTVDELPKNTNGKILKRVLRDKYVP</sequence>
<dbReference type="InterPro" id="IPR045851">
    <property type="entry name" value="AMP-bd_C_sf"/>
</dbReference>
<dbReference type="Gene3D" id="3.30.300.30">
    <property type="match status" value="1"/>
</dbReference>
<feature type="domain" description="AMP-dependent synthetase/ligase" evidence="1">
    <location>
        <begin position="13"/>
        <end position="367"/>
    </location>
</feature>